<evidence type="ECO:0000313" key="2">
    <source>
        <dbReference type="Proteomes" id="UP001302812"/>
    </source>
</evidence>
<dbReference type="RefSeq" id="XP_064673570.1">
    <property type="nucleotide sequence ID" value="XM_064814213.1"/>
</dbReference>
<reference evidence="1" key="2">
    <citation type="submission" date="2023-05" db="EMBL/GenBank/DDBJ databases">
        <authorList>
            <consortium name="Lawrence Berkeley National Laboratory"/>
            <person name="Steindorff A."/>
            <person name="Hensen N."/>
            <person name="Bonometti L."/>
            <person name="Westerberg I."/>
            <person name="Brannstrom I.O."/>
            <person name="Guillou S."/>
            <person name="Cros-Aarteil S."/>
            <person name="Calhoun S."/>
            <person name="Haridas S."/>
            <person name="Kuo A."/>
            <person name="Mondo S."/>
            <person name="Pangilinan J."/>
            <person name="Riley R."/>
            <person name="Labutti K."/>
            <person name="Andreopoulos B."/>
            <person name="Lipzen A."/>
            <person name="Chen C."/>
            <person name="Yanf M."/>
            <person name="Daum C."/>
            <person name="Ng V."/>
            <person name="Clum A."/>
            <person name="Ohm R."/>
            <person name="Martin F."/>
            <person name="Silar P."/>
            <person name="Natvig D."/>
            <person name="Lalanne C."/>
            <person name="Gautier V."/>
            <person name="Ament-Velasquez S.L."/>
            <person name="Kruys A."/>
            <person name="Hutchinson M.I."/>
            <person name="Powell A.J."/>
            <person name="Barry K."/>
            <person name="Miller A.N."/>
            <person name="Grigoriev I.V."/>
            <person name="Debuchy R."/>
            <person name="Gladieux P."/>
            <person name="Thoren M.H."/>
            <person name="Johannesson H."/>
        </authorList>
    </citation>
    <scope>NUCLEOTIDE SEQUENCE</scope>
    <source>
        <strain evidence="1">CBS 508.74</strain>
    </source>
</reference>
<comment type="caution">
    <text evidence="1">The sequence shown here is derived from an EMBL/GenBank/DDBJ whole genome shotgun (WGS) entry which is preliminary data.</text>
</comment>
<proteinExistence type="predicted"/>
<dbReference type="Proteomes" id="UP001302812">
    <property type="component" value="Unassembled WGS sequence"/>
</dbReference>
<name>A0AAN6YVW3_9PEZI</name>
<dbReference type="EMBL" id="MU853333">
    <property type="protein sequence ID" value="KAK4116000.1"/>
    <property type="molecule type" value="Genomic_DNA"/>
</dbReference>
<dbReference type="AlphaFoldDB" id="A0AAN6YVW3"/>
<sequence>MGSNTGVGFETARKLLDVDLHRLILGVHDERKARRPLPDLRRGPCVEVWQQPW</sequence>
<keyword evidence="2" id="KW-1185">Reference proteome</keyword>
<protein>
    <submittedName>
        <fullName evidence="1">Uncharacterized protein</fullName>
    </submittedName>
</protein>
<organism evidence="1 2">
    <name type="scientific">Canariomyces notabilis</name>
    <dbReference type="NCBI Taxonomy" id="2074819"/>
    <lineage>
        <taxon>Eukaryota</taxon>
        <taxon>Fungi</taxon>
        <taxon>Dikarya</taxon>
        <taxon>Ascomycota</taxon>
        <taxon>Pezizomycotina</taxon>
        <taxon>Sordariomycetes</taxon>
        <taxon>Sordariomycetidae</taxon>
        <taxon>Sordariales</taxon>
        <taxon>Chaetomiaceae</taxon>
        <taxon>Canariomyces</taxon>
    </lineage>
</organism>
<reference evidence="1" key="1">
    <citation type="journal article" date="2023" name="Mol. Phylogenet. Evol.">
        <title>Genome-scale phylogeny and comparative genomics of the fungal order Sordariales.</title>
        <authorList>
            <person name="Hensen N."/>
            <person name="Bonometti L."/>
            <person name="Westerberg I."/>
            <person name="Brannstrom I.O."/>
            <person name="Guillou S."/>
            <person name="Cros-Aarteil S."/>
            <person name="Calhoun S."/>
            <person name="Haridas S."/>
            <person name="Kuo A."/>
            <person name="Mondo S."/>
            <person name="Pangilinan J."/>
            <person name="Riley R."/>
            <person name="LaButti K."/>
            <person name="Andreopoulos B."/>
            <person name="Lipzen A."/>
            <person name="Chen C."/>
            <person name="Yan M."/>
            <person name="Daum C."/>
            <person name="Ng V."/>
            <person name="Clum A."/>
            <person name="Steindorff A."/>
            <person name="Ohm R.A."/>
            <person name="Martin F."/>
            <person name="Silar P."/>
            <person name="Natvig D.O."/>
            <person name="Lalanne C."/>
            <person name="Gautier V."/>
            <person name="Ament-Velasquez S.L."/>
            <person name="Kruys A."/>
            <person name="Hutchinson M.I."/>
            <person name="Powell A.J."/>
            <person name="Barry K."/>
            <person name="Miller A.N."/>
            <person name="Grigoriev I.V."/>
            <person name="Debuchy R."/>
            <person name="Gladieux P."/>
            <person name="Hiltunen Thoren M."/>
            <person name="Johannesson H."/>
        </authorList>
    </citation>
    <scope>NUCLEOTIDE SEQUENCE</scope>
    <source>
        <strain evidence="1">CBS 508.74</strain>
    </source>
</reference>
<evidence type="ECO:0000313" key="1">
    <source>
        <dbReference type="EMBL" id="KAK4116000.1"/>
    </source>
</evidence>
<gene>
    <name evidence="1" type="ORF">N656DRAFT_774183</name>
</gene>
<dbReference type="GeneID" id="89938338"/>
<accession>A0AAN6YVW3</accession>